<dbReference type="GO" id="GO:0015250">
    <property type="term" value="F:water channel activity"/>
    <property type="evidence" value="ECO:0007669"/>
    <property type="project" value="TreeGrafter"/>
</dbReference>
<dbReference type="PRINTS" id="PR00783">
    <property type="entry name" value="MINTRINSICP"/>
</dbReference>
<keyword evidence="5" id="KW-0677">Repeat</keyword>
<feature type="transmembrane region" description="Helical" evidence="10">
    <location>
        <begin position="66"/>
        <end position="85"/>
    </location>
</feature>
<protein>
    <submittedName>
        <fullName evidence="11">Putative membrane protein C977,17 [Schizosaccharomyces pombe 972h-]</fullName>
    </submittedName>
</protein>
<sequence length="268" mass="28845">MQSPAEISQNIYSCRIFRTEYLSISFGWAVGVALGAWVSGGISGGHINPAVTLALATFRGFSWKKVPSYIFAQVLGAFVGAGLVYENYYQAINLFEGGNGARTVPGTASLFTTFPMAHLSDIQCFFSEALGTAILLLVILAVTDKQNGPPPSGLVPLVLFILILGQGACLGMQTGFALNPARDLGPRLLCWAAGYGRQVWTYRYQYWLYTPVLGPIVGAILGTVIYDGLIFTGSESIFNKPDTVTRRHRSKAPEKASCKTITSGEDVV</sequence>
<evidence type="ECO:0000256" key="7">
    <source>
        <dbReference type="ARBA" id="ARBA00023136"/>
    </source>
</evidence>
<dbReference type="NCBIfam" id="TIGR00861">
    <property type="entry name" value="MIP"/>
    <property type="match status" value="1"/>
</dbReference>
<proteinExistence type="inferred from homology"/>
<evidence type="ECO:0000256" key="1">
    <source>
        <dbReference type="ARBA" id="ARBA00004141"/>
    </source>
</evidence>
<dbReference type="Gene3D" id="1.20.1080.10">
    <property type="entry name" value="Glycerol uptake facilitator protein"/>
    <property type="match status" value="1"/>
</dbReference>
<feature type="transmembrane region" description="Helical" evidence="10">
    <location>
        <begin position="154"/>
        <end position="178"/>
    </location>
</feature>
<gene>
    <name evidence="11" type="ORF">RSOLAG22IIIB_06389</name>
</gene>
<evidence type="ECO:0000256" key="4">
    <source>
        <dbReference type="ARBA" id="ARBA00022692"/>
    </source>
</evidence>
<dbReference type="InterPro" id="IPR050363">
    <property type="entry name" value="MIP/Aquaporin"/>
</dbReference>
<keyword evidence="7 10" id="KW-0472">Membrane</keyword>
<comment type="catalytic activity">
    <reaction evidence="8">
        <text>H2O(in) = H2O(out)</text>
        <dbReference type="Rhea" id="RHEA:29667"/>
        <dbReference type="ChEBI" id="CHEBI:15377"/>
    </reaction>
</comment>
<evidence type="ECO:0000256" key="5">
    <source>
        <dbReference type="ARBA" id="ARBA00022737"/>
    </source>
</evidence>
<keyword evidence="12" id="KW-1185">Reference proteome</keyword>
<name>A0A0K6GDD5_9AGAM</name>
<dbReference type="InterPro" id="IPR022357">
    <property type="entry name" value="MIP_CS"/>
</dbReference>
<dbReference type="CDD" id="cd00333">
    <property type="entry name" value="MIP"/>
    <property type="match status" value="1"/>
</dbReference>
<dbReference type="SUPFAM" id="SSF81338">
    <property type="entry name" value="Aquaporin-like"/>
    <property type="match status" value="1"/>
</dbReference>
<keyword evidence="4 9" id="KW-0812">Transmembrane</keyword>
<dbReference type="PROSITE" id="PS00221">
    <property type="entry name" value="MIP"/>
    <property type="match status" value="1"/>
</dbReference>
<feature type="transmembrane region" description="Helical" evidence="10">
    <location>
        <begin position="21"/>
        <end position="46"/>
    </location>
</feature>
<evidence type="ECO:0000256" key="6">
    <source>
        <dbReference type="ARBA" id="ARBA00022989"/>
    </source>
</evidence>
<keyword evidence="6 10" id="KW-1133">Transmembrane helix</keyword>
<dbReference type="AlphaFoldDB" id="A0A0K6GDD5"/>
<dbReference type="EMBL" id="CYGV01001722">
    <property type="protein sequence ID" value="CUA76628.1"/>
    <property type="molecule type" value="Genomic_DNA"/>
</dbReference>
<dbReference type="PRINTS" id="PR02019">
    <property type="entry name" value="AQUAPORIN7"/>
</dbReference>
<dbReference type="PANTHER" id="PTHR43829">
    <property type="entry name" value="AQUAPORIN OR AQUAGLYCEROPORIN RELATED"/>
    <property type="match status" value="1"/>
</dbReference>
<evidence type="ECO:0000256" key="3">
    <source>
        <dbReference type="ARBA" id="ARBA00022448"/>
    </source>
</evidence>
<reference evidence="11 12" key="1">
    <citation type="submission" date="2015-07" db="EMBL/GenBank/DDBJ databases">
        <authorList>
            <person name="Noorani M."/>
        </authorList>
    </citation>
    <scope>NUCLEOTIDE SEQUENCE [LARGE SCALE GENOMIC DNA]</scope>
    <source>
        <strain evidence="11">BBA 69670</strain>
    </source>
</reference>
<dbReference type="Proteomes" id="UP000044841">
    <property type="component" value="Unassembled WGS sequence"/>
</dbReference>
<dbReference type="GO" id="GO:0005886">
    <property type="term" value="C:plasma membrane"/>
    <property type="evidence" value="ECO:0007669"/>
    <property type="project" value="TreeGrafter"/>
</dbReference>
<dbReference type="Pfam" id="PF00230">
    <property type="entry name" value="MIP"/>
    <property type="match status" value="1"/>
</dbReference>
<dbReference type="InterPro" id="IPR000425">
    <property type="entry name" value="MIP"/>
</dbReference>
<evidence type="ECO:0000256" key="8">
    <source>
        <dbReference type="ARBA" id="ARBA00034651"/>
    </source>
</evidence>
<evidence type="ECO:0000256" key="2">
    <source>
        <dbReference type="ARBA" id="ARBA00006175"/>
    </source>
</evidence>
<feature type="transmembrane region" description="Helical" evidence="10">
    <location>
        <begin position="124"/>
        <end position="142"/>
    </location>
</feature>
<evidence type="ECO:0000313" key="11">
    <source>
        <dbReference type="EMBL" id="CUA76628.1"/>
    </source>
</evidence>
<dbReference type="GO" id="GO:0015254">
    <property type="term" value="F:glycerol channel activity"/>
    <property type="evidence" value="ECO:0007669"/>
    <property type="project" value="TreeGrafter"/>
</dbReference>
<keyword evidence="3 9" id="KW-0813">Transport</keyword>
<evidence type="ECO:0000313" key="12">
    <source>
        <dbReference type="Proteomes" id="UP000044841"/>
    </source>
</evidence>
<evidence type="ECO:0000256" key="9">
    <source>
        <dbReference type="RuleBase" id="RU000477"/>
    </source>
</evidence>
<organism evidence="11 12">
    <name type="scientific">Rhizoctonia solani</name>
    <dbReference type="NCBI Taxonomy" id="456999"/>
    <lineage>
        <taxon>Eukaryota</taxon>
        <taxon>Fungi</taxon>
        <taxon>Dikarya</taxon>
        <taxon>Basidiomycota</taxon>
        <taxon>Agaricomycotina</taxon>
        <taxon>Agaricomycetes</taxon>
        <taxon>Cantharellales</taxon>
        <taxon>Ceratobasidiaceae</taxon>
        <taxon>Rhizoctonia</taxon>
    </lineage>
</organism>
<feature type="transmembrane region" description="Helical" evidence="10">
    <location>
        <begin position="206"/>
        <end position="226"/>
    </location>
</feature>
<comment type="similarity">
    <text evidence="2 9">Belongs to the MIP/aquaporin (TC 1.A.8) family.</text>
</comment>
<dbReference type="PANTHER" id="PTHR43829:SF9">
    <property type="entry name" value="AQUAPORIN-9"/>
    <property type="match status" value="1"/>
</dbReference>
<evidence type="ECO:0000256" key="10">
    <source>
        <dbReference type="SAM" id="Phobius"/>
    </source>
</evidence>
<comment type="subcellular location">
    <subcellularLocation>
        <location evidence="1">Membrane</location>
        <topology evidence="1">Multi-pass membrane protein</topology>
    </subcellularLocation>
</comment>
<accession>A0A0K6GDD5</accession>
<dbReference type="InterPro" id="IPR023271">
    <property type="entry name" value="Aquaporin-like"/>
</dbReference>